<name>A0A6A6HAH1_VIRVR</name>
<feature type="domain" description="G-protein coupled receptors family 2 profile 2" evidence="7">
    <location>
        <begin position="63"/>
        <end position="244"/>
    </location>
</feature>
<dbReference type="GO" id="GO:0004930">
    <property type="term" value="F:G protein-coupled receptor activity"/>
    <property type="evidence" value="ECO:0007669"/>
    <property type="project" value="InterPro"/>
</dbReference>
<sequence>MATPPVSPYQGVCPTPFLQESLFPNSGGSIANRFCAPLSLTDQAAPSCCLPCPTTEWLYPPSFSTWYKVAEWLNVGTLTVVFLLGISYLVLPAEATRRHYLSVSLLIPIAMITLGFIIPLAVKPNKCYNEITPNDMYTSLTCAWSGAFLLGGAIGSVSWICVRAVYMHLQIVWDINPGTRFFYASQVLGWGIPAILFTATITVTGVSFRLGDQCHINHEHSVAVFWGPLLGFASLAMIMQIATFAYCLKVYLLHFWADDSMSTENSSSLPSYTASLRTQSAKAVYRRVMKVLWLQWRGMAIVCALICDVVAFAVVFIQLDQTQEKITNGRSGEKTLDWLMCIIESGGDRTKCYALANEFMVKEATIVAILVLLSISGLQSCGLLYRNSIAQGWKELLWRMNPHKNHEFVSLDALTNPSTAGTPEPLKDFKSTTPARAPTSPPTYENILRIGSPHPIPAEHLQGTDFKDPNKVATTLITTQEINSPSSSYASPVGSVSRRGTDTPEFFRRSEERTYRSPSMSFSTPRTPGGGRVSDVGRGDFDLRTPAARGGLGLHPPIEDDPDVGGRI</sequence>
<feature type="transmembrane region" description="Helical" evidence="6">
    <location>
        <begin position="187"/>
        <end position="210"/>
    </location>
</feature>
<proteinExistence type="predicted"/>
<evidence type="ECO:0000256" key="6">
    <source>
        <dbReference type="SAM" id="Phobius"/>
    </source>
</evidence>
<evidence type="ECO:0000313" key="9">
    <source>
        <dbReference type="Proteomes" id="UP000800092"/>
    </source>
</evidence>
<dbReference type="InterPro" id="IPR017981">
    <property type="entry name" value="GPCR_2-like_7TM"/>
</dbReference>
<keyword evidence="9" id="KW-1185">Reference proteome</keyword>
<gene>
    <name evidence="8" type="ORF">EV356DRAFT_465837</name>
</gene>
<feature type="compositionally biased region" description="Polar residues" evidence="5">
    <location>
        <begin position="516"/>
        <end position="526"/>
    </location>
</feature>
<feature type="transmembrane region" description="Helical" evidence="6">
    <location>
        <begin position="364"/>
        <end position="385"/>
    </location>
</feature>
<dbReference type="Gene3D" id="1.20.1070.10">
    <property type="entry name" value="Rhodopsin 7-helix transmembrane proteins"/>
    <property type="match status" value="1"/>
</dbReference>
<organism evidence="8 9">
    <name type="scientific">Viridothelium virens</name>
    <name type="common">Speckled blister lichen</name>
    <name type="synonym">Trypethelium virens</name>
    <dbReference type="NCBI Taxonomy" id="1048519"/>
    <lineage>
        <taxon>Eukaryota</taxon>
        <taxon>Fungi</taxon>
        <taxon>Dikarya</taxon>
        <taxon>Ascomycota</taxon>
        <taxon>Pezizomycotina</taxon>
        <taxon>Dothideomycetes</taxon>
        <taxon>Dothideomycetes incertae sedis</taxon>
        <taxon>Trypetheliales</taxon>
        <taxon>Trypetheliaceae</taxon>
        <taxon>Viridothelium</taxon>
    </lineage>
</organism>
<dbReference type="EMBL" id="ML991794">
    <property type="protein sequence ID" value="KAF2235017.1"/>
    <property type="molecule type" value="Genomic_DNA"/>
</dbReference>
<dbReference type="GO" id="GO:0007166">
    <property type="term" value="P:cell surface receptor signaling pathway"/>
    <property type="evidence" value="ECO:0007669"/>
    <property type="project" value="InterPro"/>
</dbReference>
<protein>
    <recommendedName>
        <fullName evidence="7">G-protein coupled receptors family 2 profile 2 domain-containing protein</fullName>
    </recommendedName>
</protein>
<evidence type="ECO:0000256" key="5">
    <source>
        <dbReference type="SAM" id="MobiDB-lite"/>
    </source>
</evidence>
<evidence type="ECO:0000256" key="3">
    <source>
        <dbReference type="ARBA" id="ARBA00022989"/>
    </source>
</evidence>
<evidence type="ECO:0000259" key="7">
    <source>
        <dbReference type="PROSITE" id="PS50261"/>
    </source>
</evidence>
<feature type="compositionally biased region" description="Low complexity" evidence="5">
    <location>
        <begin position="484"/>
        <end position="497"/>
    </location>
</feature>
<feature type="region of interest" description="Disordered" evidence="5">
    <location>
        <begin position="510"/>
        <end position="568"/>
    </location>
</feature>
<comment type="subcellular location">
    <subcellularLocation>
        <location evidence="1">Membrane</location>
        <topology evidence="1">Multi-pass membrane protein</topology>
    </subcellularLocation>
</comment>
<evidence type="ECO:0000256" key="4">
    <source>
        <dbReference type="ARBA" id="ARBA00023136"/>
    </source>
</evidence>
<dbReference type="InterPro" id="IPR000832">
    <property type="entry name" value="GPCR_2_secretin-like"/>
</dbReference>
<dbReference type="InterPro" id="IPR053247">
    <property type="entry name" value="GPCR_GPR1/git3-like"/>
</dbReference>
<feature type="transmembrane region" description="Helical" evidence="6">
    <location>
        <begin position="142"/>
        <end position="166"/>
    </location>
</feature>
<evidence type="ECO:0000313" key="8">
    <source>
        <dbReference type="EMBL" id="KAF2235017.1"/>
    </source>
</evidence>
<feature type="transmembrane region" description="Helical" evidence="6">
    <location>
        <begin position="103"/>
        <end position="122"/>
    </location>
</feature>
<feature type="compositionally biased region" description="Acidic residues" evidence="5">
    <location>
        <begin position="559"/>
        <end position="568"/>
    </location>
</feature>
<feature type="transmembrane region" description="Helical" evidence="6">
    <location>
        <begin position="230"/>
        <end position="252"/>
    </location>
</feature>
<keyword evidence="4 6" id="KW-0472">Membrane</keyword>
<feature type="region of interest" description="Disordered" evidence="5">
    <location>
        <begin position="483"/>
        <end position="502"/>
    </location>
</feature>
<keyword evidence="2 6" id="KW-0812">Transmembrane</keyword>
<dbReference type="PANTHER" id="PTHR42058">
    <property type="entry name" value="G_PROTEIN_RECEP_F2_4 DOMAIN-CONTAINING PROTEIN"/>
    <property type="match status" value="1"/>
</dbReference>
<dbReference type="PANTHER" id="PTHR42058:SF1">
    <property type="entry name" value="G-PROTEIN COUPLED RECEPTORS FAMILY 2 PROFILE 2 DOMAIN-CONTAINING PROTEIN"/>
    <property type="match status" value="1"/>
</dbReference>
<reference evidence="8" key="1">
    <citation type="journal article" date="2020" name="Stud. Mycol.">
        <title>101 Dothideomycetes genomes: a test case for predicting lifestyles and emergence of pathogens.</title>
        <authorList>
            <person name="Haridas S."/>
            <person name="Albert R."/>
            <person name="Binder M."/>
            <person name="Bloem J."/>
            <person name="Labutti K."/>
            <person name="Salamov A."/>
            <person name="Andreopoulos B."/>
            <person name="Baker S."/>
            <person name="Barry K."/>
            <person name="Bills G."/>
            <person name="Bluhm B."/>
            <person name="Cannon C."/>
            <person name="Castanera R."/>
            <person name="Culley D."/>
            <person name="Daum C."/>
            <person name="Ezra D."/>
            <person name="Gonzalez J."/>
            <person name="Henrissat B."/>
            <person name="Kuo A."/>
            <person name="Liang C."/>
            <person name="Lipzen A."/>
            <person name="Lutzoni F."/>
            <person name="Magnuson J."/>
            <person name="Mondo S."/>
            <person name="Nolan M."/>
            <person name="Ohm R."/>
            <person name="Pangilinan J."/>
            <person name="Park H.-J."/>
            <person name="Ramirez L."/>
            <person name="Alfaro M."/>
            <person name="Sun H."/>
            <person name="Tritt A."/>
            <person name="Yoshinaga Y."/>
            <person name="Zwiers L.-H."/>
            <person name="Turgeon B."/>
            <person name="Goodwin S."/>
            <person name="Spatafora J."/>
            <person name="Crous P."/>
            <person name="Grigoriev I."/>
        </authorList>
    </citation>
    <scope>NUCLEOTIDE SEQUENCE</scope>
    <source>
        <strain evidence="8">Tuck. ex Michener</strain>
    </source>
</reference>
<dbReference type="AlphaFoldDB" id="A0A6A6HAH1"/>
<feature type="transmembrane region" description="Helical" evidence="6">
    <location>
        <begin position="72"/>
        <end position="91"/>
    </location>
</feature>
<evidence type="ECO:0000256" key="2">
    <source>
        <dbReference type="ARBA" id="ARBA00022692"/>
    </source>
</evidence>
<accession>A0A6A6HAH1</accession>
<dbReference type="OrthoDB" id="26203at2759"/>
<evidence type="ECO:0000256" key="1">
    <source>
        <dbReference type="ARBA" id="ARBA00004141"/>
    </source>
</evidence>
<feature type="region of interest" description="Disordered" evidence="5">
    <location>
        <begin position="415"/>
        <end position="441"/>
    </location>
</feature>
<dbReference type="Pfam" id="PF00002">
    <property type="entry name" value="7tm_2"/>
    <property type="match status" value="1"/>
</dbReference>
<dbReference type="Proteomes" id="UP000800092">
    <property type="component" value="Unassembled WGS sequence"/>
</dbReference>
<keyword evidence="3 6" id="KW-1133">Transmembrane helix</keyword>
<feature type="transmembrane region" description="Helical" evidence="6">
    <location>
        <begin position="296"/>
        <end position="319"/>
    </location>
</feature>
<dbReference type="GO" id="GO:0016020">
    <property type="term" value="C:membrane"/>
    <property type="evidence" value="ECO:0007669"/>
    <property type="project" value="UniProtKB-SubCell"/>
</dbReference>
<dbReference type="PROSITE" id="PS50261">
    <property type="entry name" value="G_PROTEIN_RECEP_F2_4"/>
    <property type="match status" value="1"/>
</dbReference>